<feature type="transmembrane region" description="Helical" evidence="1">
    <location>
        <begin position="217"/>
        <end position="237"/>
    </location>
</feature>
<proteinExistence type="predicted"/>
<keyword evidence="1" id="KW-1133">Transmembrane helix</keyword>
<reference evidence="2 3" key="1">
    <citation type="submission" date="2020-05" db="EMBL/GenBank/DDBJ databases">
        <title>Genome sequencing of Spirosoma sp. TS118.</title>
        <authorList>
            <person name="Lee J.-H."/>
            <person name="Jeong S."/>
            <person name="Zhao L."/>
            <person name="Jung J.-H."/>
            <person name="Kim M.-K."/>
            <person name="Lim S."/>
        </authorList>
    </citation>
    <scope>NUCLEOTIDE SEQUENCE [LARGE SCALE GENOMIC DNA]</scope>
    <source>
        <strain evidence="2 3">TS118</strain>
        <plasmid evidence="3">pts</plasmid>
    </source>
</reference>
<evidence type="ECO:0000313" key="2">
    <source>
        <dbReference type="EMBL" id="QJW92473.1"/>
    </source>
</evidence>
<keyword evidence="3" id="KW-1185">Reference proteome</keyword>
<dbReference type="Proteomes" id="UP000502756">
    <property type="component" value="Plasmid pTS"/>
</dbReference>
<dbReference type="EMBL" id="CP053436">
    <property type="protein sequence ID" value="QJW92473.1"/>
    <property type="molecule type" value="Genomic_DNA"/>
</dbReference>
<geneLocation type="plasmid" evidence="3">
    <name>pts</name>
</geneLocation>
<sequence length="323" mass="37615">MQQNVKADPCSVLENININNTEHQKFILSRDKHTRIEGLVTEALFYDEIIKGQFKKCTSGFWFKRDGNRFKVTKVLVSSADLRQIDYDILNYFLLKGLSCYVVWFVPDQREFFYVKYVGQTINFESEHSKYPKNPKKALIPKETDRDCKRHQQASEYLERSGFLYKSAVERMFVNCWLGDVFLWDVDYIAVYKDHLVAFEVKQKYPTRMGTYGLNTGLVYLFSFLESVGIAVIHVVLRKPTRDFNIPAIDLYTKPEYRALTDWVAIRFKDEVLTKSQSKAPAFTSIGGGQALDYYHVDAERFVFLKRLGDPDNGLLSFLEKSV</sequence>
<gene>
    <name evidence="2" type="ORF">HNV11_23670</name>
</gene>
<keyword evidence="2" id="KW-0614">Plasmid</keyword>
<protein>
    <submittedName>
        <fullName evidence="2">Uncharacterized protein</fullName>
    </submittedName>
</protein>
<keyword evidence="1" id="KW-0472">Membrane</keyword>
<keyword evidence="1" id="KW-0812">Transmembrane</keyword>
<name>A0A6M5YGU7_9BACT</name>
<dbReference type="KEGG" id="stae:HNV11_23670"/>
<organism evidence="2 3">
    <name type="scientific">Spirosoma taeanense</name>
    <dbReference type="NCBI Taxonomy" id="2735870"/>
    <lineage>
        <taxon>Bacteria</taxon>
        <taxon>Pseudomonadati</taxon>
        <taxon>Bacteroidota</taxon>
        <taxon>Cytophagia</taxon>
        <taxon>Cytophagales</taxon>
        <taxon>Cytophagaceae</taxon>
        <taxon>Spirosoma</taxon>
    </lineage>
</organism>
<accession>A0A6M5YGU7</accession>
<dbReference type="AlphaFoldDB" id="A0A6M5YGU7"/>
<evidence type="ECO:0000313" key="3">
    <source>
        <dbReference type="Proteomes" id="UP000502756"/>
    </source>
</evidence>
<dbReference type="RefSeq" id="WP_171742301.1">
    <property type="nucleotide sequence ID" value="NZ_CP053436.1"/>
</dbReference>
<evidence type="ECO:0000256" key="1">
    <source>
        <dbReference type="SAM" id="Phobius"/>
    </source>
</evidence>